<dbReference type="Gene3D" id="3.90.1720.10">
    <property type="entry name" value="endopeptidase domain like (from Nostoc punctiforme)"/>
    <property type="match status" value="1"/>
</dbReference>
<evidence type="ECO:0000256" key="2">
    <source>
        <dbReference type="ARBA" id="ARBA00022670"/>
    </source>
</evidence>
<dbReference type="InterPro" id="IPR000064">
    <property type="entry name" value="NLP_P60_dom"/>
</dbReference>
<dbReference type="AlphaFoldDB" id="D7BM55"/>
<dbReference type="GO" id="GO:0006508">
    <property type="term" value="P:proteolysis"/>
    <property type="evidence" value="ECO:0007669"/>
    <property type="project" value="UniProtKB-KW"/>
</dbReference>
<protein>
    <submittedName>
        <fullName evidence="9">NLP/P60 protein</fullName>
    </submittedName>
</protein>
<keyword evidence="7" id="KW-0732">Signal</keyword>
<feature type="chain" id="PRO_5003093128" evidence="7">
    <location>
        <begin position="27"/>
        <end position="509"/>
    </location>
</feature>
<accession>D7BM55</accession>
<reference evidence="9 10" key="1">
    <citation type="journal article" date="2010" name="Stand. Genomic Sci.">
        <title>Complete genome sequence of Arcanobacterium haemolyticum type strain (11018).</title>
        <authorList>
            <person name="Yasawong M."/>
            <person name="Teshima H."/>
            <person name="Lapidus A."/>
            <person name="Nolan M."/>
            <person name="Lucas S."/>
            <person name="Glavina Del Rio T."/>
            <person name="Tice H."/>
            <person name="Cheng J."/>
            <person name="Bruce D."/>
            <person name="Detter C."/>
            <person name="Tapia R."/>
            <person name="Han C."/>
            <person name="Goodwin L."/>
            <person name="Pitluck S."/>
            <person name="Liolios K."/>
            <person name="Ivanova N."/>
            <person name="Mavromatis K."/>
            <person name="Mikhailova N."/>
            <person name="Pati A."/>
            <person name="Chen A."/>
            <person name="Palaniappan K."/>
            <person name="Land M."/>
            <person name="Hauser L."/>
            <person name="Chang Y."/>
            <person name="Jeffries C."/>
            <person name="Rohde M."/>
            <person name="Sikorski J."/>
            <person name="Pukall R."/>
            <person name="Goker M."/>
            <person name="Woyke T."/>
            <person name="Bristow J."/>
            <person name="Eisen J."/>
            <person name="Markowitz V."/>
            <person name="Hugenholtz P."/>
            <person name="Kyrpides N."/>
            <person name="Klenk H."/>
        </authorList>
    </citation>
    <scope>NUCLEOTIDE SEQUENCE [LARGE SCALE GENOMIC DNA]</scope>
    <source>
        <strain evidence="10">ATCC 9345 / DSM 20595 / CCUG 17215 / LMG 16163 / NBRC 15585 / NCTC 8452 / 11018</strain>
    </source>
</reference>
<dbReference type="EMBL" id="CP002045">
    <property type="protein sequence ID" value="ADH92004.1"/>
    <property type="molecule type" value="Genomic_DNA"/>
</dbReference>
<evidence type="ECO:0000256" key="1">
    <source>
        <dbReference type="ARBA" id="ARBA00007074"/>
    </source>
</evidence>
<evidence type="ECO:0000259" key="8">
    <source>
        <dbReference type="PROSITE" id="PS51935"/>
    </source>
</evidence>
<comment type="similarity">
    <text evidence="1">Belongs to the peptidase C40 family.</text>
</comment>
<evidence type="ECO:0000256" key="7">
    <source>
        <dbReference type="SAM" id="SignalP"/>
    </source>
</evidence>
<evidence type="ECO:0000256" key="5">
    <source>
        <dbReference type="SAM" id="Coils"/>
    </source>
</evidence>
<gene>
    <name evidence="9" type="ordered locus">Arch_0246</name>
</gene>
<dbReference type="Proteomes" id="UP000000376">
    <property type="component" value="Chromosome"/>
</dbReference>
<dbReference type="InterPro" id="IPR051202">
    <property type="entry name" value="Peptidase_C40"/>
</dbReference>
<sequence length="509" mass="54044">MKKRVYGCAASISALALILTSSSAFAAPVTDDDIRGSKAAEETAKMSIADAELELARLAGESTRLEQEAAAAQVENIRAQAQLSDAIASAIASQGKANKAREDVDHAKNQLGSISQAMYKDSAANITSSFYLLGADTFHEANKRNRAFDAIANQADNKVKHFAALEEIAKVLQNKADKAAKDQIAVADGVAQAEQKSNAIAQKAQQQVAMAKARRSELVTVLAHQRGTSEALEAQRLADIEADRAARSEAAAAALVAGANADRFQEAAELAQKNAQEANASLASVKANLAEAEKSGNQSAIALAKDAVDKAQKASETLAANQKIVEERAAAERAAAERAEAERRAKEAREREEAERARQEAARKAAEEQAAREREAAAAAAQRPAPAPAPAPARTSRNIGQQLVDFGRQYLGVPYVWGGSTTAGWDCSGFMQFIFNHHGYNVPRVSNQYAHQGYRQVSPSEALPGDVVLWPGHVGMYSGNGMHIAAYNPAMGTQEGPVYGSPIYLRVAE</sequence>
<keyword evidence="3" id="KW-0378">Hydrolase</keyword>
<dbReference type="OrthoDB" id="9815778at2"/>
<feature type="compositionally biased region" description="Basic and acidic residues" evidence="6">
    <location>
        <begin position="335"/>
        <end position="376"/>
    </location>
</feature>
<keyword evidence="10" id="KW-1185">Reference proteome</keyword>
<feature type="signal peptide" evidence="7">
    <location>
        <begin position="1"/>
        <end position="26"/>
    </location>
</feature>
<dbReference type="PANTHER" id="PTHR47053">
    <property type="entry name" value="MUREIN DD-ENDOPEPTIDASE MEPH-RELATED"/>
    <property type="match status" value="1"/>
</dbReference>
<evidence type="ECO:0000313" key="10">
    <source>
        <dbReference type="Proteomes" id="UP000000376"/>
    </source>
</evidence>
<evidence type="ECO:0000256" key="6">
    <source>
        <dbReference type="SAM" id="MobiDB-lite"/>
    </source>
</evidence>
<feature type="coiled-coil region" evidence="5">
    <location>
        <begin position="48"/>
        <end position="82"/>
    </location>
</feature>
<keyword evidence="2" id="KW-0645">Protease</keyword>
<evidence type="ECO:0000313" key="9">
    <source>
        <dbReference type="EMBL" id="ADH92004.1"/>
    </source>
</evidence>
<dbReference type="PROSITE" id="PS51935">
    <property type="entry name" value="NLPC_P60"/>
    <property type="match status" value="1"/>
</dbReference>
<keyword evidence="4" id="KW-0788">Thiol protease</keyword>
<keyword evidence="5" id="KW-0175">Coiled coil</keyword>
<dbReference type="Pfam" id="PF00877">
    <property type="entry name" value="NLPC_P60"/>
    <property type="match status" value="1"/>
</dbReference>
<dbReference type="KEGG" id="ahe:Arch_0246"/>
<feature type="domain" description="NlpC/P60" evidence="8">
    <location>
        <begin position="397"/>
        <end position="509"/>
    </location>
</feature>
<dbReference type="PANTHER" id="PTHR47053:SF1">
    <property type="entry name" value="MUREIN DD-ENDOPEPTIDASE MEPH-RELATED"/>
    <property type="match status" value="1"/>
</dbReference>
<dbReference type="STRING" id="644284.Arch_0246"/>
<organism evidence="9 10">
    <name type="scientific">Arcanobacterium haemolyticum (strain ATCC 9345 / DSM 20595 / CCM 5947 / CCUG 17215 / LMG 16163 / NBRC 15585 / NCTC 8452 / 11018)</name>
    <dbReference type="NCBI Taxonomy" id="644284"/>
    <lineage>
        <taxon>Bacteria</taxon>
        <taxon>Bacillati</taxon>
        <taxon>Actinomycetota</taxon>
        <taxon>Actinomycetes</taxon>
        <taxon>Actinomycetales</taxon>
        <taxon>Actinomycetaceae</taxon>
        <taxon>Arcanobacterium</taxon>
    </lineage>
</organism>
<proteinExistence type="inferred from homology"/>
<feature type="coiled-coil region" evidence="5">
    <location>
        <begin position="261"/>
        <end position="295"/>
    </location>
</feature>
<dbReference type="RefSeq" id="WP_013169502.1">
    <property type="nucleotide sequence ID" value="NC_014218.1"/>
</dbReference>
<feature type="region of interest" description="Disordered" evidence="6">
    <location>
        <begin position="335"/>
        <end position="395"/>
    </location>
</feature>
<dbReference type="SUPFAM" id="SSF54001">
    <property type="entry name" value="Cysteine proteinases"/>
    <property type="match status" value="1"/>
</dbReference>
<dbReference type="HOGENOM" id="CLU_508920_0_0_11"/>
<name>D7BM55_ARCHD</name>
<dbReference type="InterPro" id="IPR038765">
    <property type="entry name" value="Papain-like_cys_pep_sf"/>
</dbReference>
<evidence type="ECO:0000256" key="3">
    <source>
        <dbReference type="ARBA" id="ARBA00022801"/>
    </source>
</evidence>
<evidence type="ECO:0000256" key="4">
    <source>
        <dbReference type="ARBA" id="ARBA00022807"/>
    </source>
</evidence>
<dbReference type="eggNOG" id="COG0791">
    <property type="taxonomic scope" value="Bacteria"/>
</dbReference>
<dbReference type="GO" id="GO:0008234">
    <property type="term" value="F:cysteine-type peptidase activity"/>
    <property type="evidence" value="ECO:0007669"/>
    <property type="project" value="UniProtKB-KW"/>
</dbReference>